<dbReference type="AlphaFoldDB" id="A0A402AIK7"/>
<dbReference type="EMBL" id="BIFS01000001">
    <property type="protein sequence ID" value="GCE18952.1"/>
    <property type="molecule type" value="Genomic_DNA"/>
</dbReference>
<keyword evidence="2" id="KW-1185">Reference proteome</keyword>
<comment type="caution">
    <text evidence="1">The sequence shown here is derived from an EMBL/GenBank/DDBJ whole genome shotgun (WGS) entry which is preliminary data.</text>
</comment>
<gene>
    <name evidence="1" type="ORF">KDK_27520</name>
</gene>
<accession>A0A402AIK7</accession>
<protein>
    <submittedName>
        <fullName evidence="1">Uncharacterized protein</fullName>
    </submittedName>
</protein>
<sequence>MRQNYDIFTQDGELYACVYVTGEDEAECEEGITTYLSTKQDCYAFLASDESEDE</sequence>
<evidence type="ECO:0000313" key="2">
    <source>
        <dbReference type="Proteomes" id="UP000287188"/>
    </source>
</evidence>
<dbReference type="Proteomes" id="UP000287188">
    <property type="component" value="Unassembled WGS sequence"/>
</dbReference>
<name>A0A402AIK7_9CHLR</name>
<dbReference type="RefSeq" id="WP_161977342.1">
    <property type="nucleotide sequence ID" value="NZ_BIFS01000001.1"/>
</dbReference>
<reference evidence="2" key="1">
    <citation type="submission" date="2018-12" db="EMBL/GenBank/DDBJ databases">
        <title>Tengunoibacter tsumagoiensis gen. nov., sp. nov., Dictyobacter kobayashii sp. nov., D. alpinus sp. nov., and D. joshuensis sp. nov. and description of Dictyobacteraceae fam. nov. within the order Ktedonobacterales isolated from Tengu-no-mugimeshi.</title>
        <authorList>
            <person name="Wang C.M."/>
            <person name="Zheng Y."/>
            <person name="Sakai Y."/>
            <person name="Toyoda A."/>
            <person name="Minakuchi Y."/>
            <person name="Abe K."/>
            <person name="Yokota A."/>
            <person name="Yabe S."/>
        </authorList>
    </citation>
    <scope>NUCLEOTIDE SEQUENCE [LARGE SCALE GENOMIC DNA]</scope>
    <source>
        <strain evidence="2">Uno11</strain>
    </source>
</reference>
<organism evidence="1 2">
    <name type="scientific">Dictyobacter kobayashii</name>
    <dbReference type="NCBI Taxonomy" id="2014872"/>
    <lineage>
        <taxon>Bacteria</taxon>
        <taxon>Bacillati</taxon>
        <taxon>Chloroflexota</taxon>
        <taxon>Ktedonobacteria</taxon>
        <taxon>Ktedonobacterales</taxon>
        <taxon>Dictyobacteraceae</taxon>
        <taxon>Dictyobacter</taxon>
    </lineage>
</organism>
<proteinExistence type="predicted"/>
<evidence type="ECO:0000313" key="1">
    <source>
        <dbReference type="EMBL" id="GCE18952.1"/>
    </source>
</evidence>